<organism evidence="2 3">
    <name type="scientific">Kitasatospora xanthocidica</name>
    <dbReference type="NCBI Taxonomy" id="83382"/>
    <lineage>
        <taxon>Bacteria</taxon>
        <taxon>Bacillati</taxon>
        <taxon>Actinomycetota</taxon>
        <taxon>Actinomycetes</taxon>
        <taxon>Kitasatosporales</taxon>
        <taxon>Streptomycetaceae</taxon>
        <taxon>Kitasatospora</taxon>
    </lineage>
</organism>
<evidence type="ECO:0000313" key="2">
    <source>
        <dbReference type="EMBL" id="RGD56457.1"/>
    </source>
</evidence>
<gene>
    <name evidence="2" type="ORF">DR950_00430</name>
</gene>
<accession>A0A372ZMJ3</accession>
<feature type="region of interest" description="Disordered" evidence="1">
    <location>
        <begin position="1"/>
        <end position="25"/>
    </location>
</feature>
<name>A0A372ZMJ3_9ACTN</name>
<reference evidence="2 3" key="1">
    <citation type="submission" date="2018-08" db="EMBL/GenBank/DDBJ databases">
        <title>Diversity &amp; Physiological Properties of Lignin-Decomposing Actinobacteria from Soil.</title>
        <authorList>
            <person name="Roh S.G."/>
            <person name="Kim S.B."/>
        </authorList>
    </citation>
    <scope>NUCLEOTIDE SEQUENCE [LARGE SCALE GENOMIC DNA]</scope>
    <source>
        <strain evidence="2 3">MMS17-GH009</strain>
    </source>
</reference>
<dbReference type="Proteomes" id="UP000263377">
    <property type="component" value="Unassembled WGS sequence"/>
</dbReference>
<feature type="compositionally biased region" description="Low complexity" evidence="1">
    <location>
        <begin position="1"/>
        <end position="24"/>
    </location>
</feature>
<proteinExistence type="predicted"/>
<evidence type="ECO:0000313" key="3">
    <source>
        <dbReference type="Proteomes" id="UP000263377"/>
    </source>
</evidence>
<dbReference type="EMBL" id="QVIG01000001">
    <property type="protein sequence ID" value="RGD56457.1"/>
    <property type="molecule type" value="Genomic_DNA"/>
</dbReference>
<dbReference type="AlphaFoldDB" id="A0A372ZMJ3"/>
<keyword evidence="3" id="KW-1185">Reference proteome</keyword>
<protein>
    <submittedName>
        <fullName evidence="2">Uncharacterized protein</fullName>
    </submittedName>
</protein>
<sequence>MPPPSGSASTTAPPRPPCSSARIPGAPETDVFDICRLNGETVSGETVPGPRCPRFHDLAAPARLAGGHLPGRPLPGSAPALPYVELADTMGL</sequence>
<comment type="caution">
    <text evidence="2">The sequence shown here is derived from an EMBL/GenBank/DDBJ whole genome shotgun (WGS) entry which is preliminary data.</text>
</comment>
<evidence type="ECO:0000256" key="1">
    <source>
        <dbReference type="SAM" id="MobiDB-lite"/>
    </source>
</evidence>